<organism evidence="2 3">
    <name type="scientific">Sphingobium jiangsuense</name>
    <dbReference type="NCBI Taxonomy" id="870476"/>
    <lineage>
        <taxon>Bacteria</taxon>
        <taxon>Pseudomonadati</taxon>
        <taxon>Pseudomonadota</taxon>
        <taxon>Alphaproteobacteria</taxon>
        <taxon>Sphingomonadales</taxon>
        <taxon>Sphingomonadaceae</taxon>
        <taxon>Sphingobium</taxon>
    </lineage>
</organism>
<sequence length="265" mass="27513">MSDDQNPWQTIRLDIADKVATLTLNRPDRLNALTPALFGEATAAIDAALAAGVRALVLTGEGRAFCSGADLVLEGEDALPDDLGVLLDQHYNPFVRKIAGLDIPVVTAINGPAVGAGLGLALLGDITVAARSAYLLLAFVNIGLVPDAGATWLVAQAVGRARALEMALLGEKMGAEEARAAGLVTRVVEDGETLAQTQAIAARLANGPTIAIGMIRKQVAAALTQRLDETLATERANQSRAGLTADFKEAVAAFAEKRQPLFKGA</sequence>
<gene>
    <name evidence="2" type="ORF">GGR43_003185</name>
</gene>
<dbReference type="EMBL" id="JACIDT010000012">
    <property type="protein sequence ID" value="MBB3927454.1"/>
    <property type="molecule type" value="Genomic_DNA"/>
</dbReference>
<proteinExistence type="inferred from homology"/>
<dbReference type="Proteomes" id="UP000571950">
    <property type="component" value="Unassembled WGS sequence"/>
</dbReference>
<name>A0A7W6BK84_9SPHN</name>
<dbReference type="InterPro" id="IPR029045">
    <property type="entry name" value="ClpP/crotonase-like_dom_sf"/>
</dbReference>
<dbReference type="InterPro" id="IPR001753">
    <property type="entry name" value="Enoyl-CoA_hydra/iso"/>
</dbReference>
<accession>A0A7W6BK84</accession>
<comment type="similarity">
    <text evidence="1">Belongs to the enoyl-CoA hydratase/isomerase family.</text>
</comment>
<dbReference type="CDD" id="cd06558">
    <property type="entry name" value="crotonase-like"/>
    <property type="match status" value="1"/>
</dbReference>
<evidence type="ECO:0000256" key="1">
    <source>
        <dbReference type="ARBA" id="ARBA00005254"/>
    </source>
</evidence>
<keyword evidence="2" id="KW-0413">Isomerase</keyword>
<keyword evidence="3" id="KW-1185">Reference proteome</keyword>
<evidence type="ECO:0000313" key="2">
    <source>
        <dbReference type="EMBL" id="MBB3927454.1"/>
    </source>
</evidence>
<dbReference type="Gene3D" id="1.10.12.10">
    <property type="entry name" value="Lyase 2-enoyl-coa Hydratase, Chain A, domain 2"/>
    <property type="match status" value="1"/>
</dbReference>
<dbReference type="GO" id="GO:0016853">
    <property type="term" value="F:isomerase activity"/>
    <property type="evidence" value="ECO:0007669"/>
    <property type="project" value="UniProtKB-KW"/>
</dbReference>
<reference evidence="2 3" key="1">
    <citation type="submission" date="2020-08" db="EMBL/GenBank/DDBJ databases">
        <title>Genomic Encyclopedia of Type Strains, Phase IV (KMG-IV): sequencing the most valuable type-strain genomes for metagenomic binning, comparative biology and taxonomic classification.</title>
        <authorList>
            <person name="Goeker M."/>
        </authorList>
    </citation>
    <scope>NUCLEOTIDE SEQUENCE [LARGE SCALE GENOMIC DNA]</scope>
    <source>
        <strain evidence="2 3">DSM 26189</strain>
    </source>
</reference>
<dbReference type="InterPro" id="IPR014748">
    <property type="entry name" value="Enoyl-CoA_hydra_C"/>
</dbReference>
<dbReference type="RefSeq" id="WP_188072956.1">
    <property type="nucleotide sequence ID" value="NZ_BSPS01000045.1"/>
</dbReference>
<dbReference type="Pfam" id="PF00378">
    <property type="entry name" value="ECH_1"/>
    <property type="match status" value="1"/>
</dbReference>
<dbReference type="PANTHER" id="PTHR43459:SF1">
    <property type="entry name" value="EG:BACN32G11.4 PROTEIN"/>
    <property type="match status" value="1"/>
</dbReference>
<dbReference type="PANTHER" id="PTHR43459">
    <property type="entry name" value="ENOYL-COA HYDRATASE"/>
    <property type="match status" value="1"/>
</dbReference>
<evidence type="ECO:0000313" key="3">
    <source>
        <dbReference type="Proteomes" id="UP000571950"/>
    </source>
</evidence>
<dbReference type="EC" id="5.3.3.18" evidence="2"/>
<protein>
    <submittedName>
        <fullName evidence="2">2-(1,2-epoxy-1,2-dihydrophenyl)acetyl-CoA isomerase</fullName>
        <ecNumber evidence="2">5.3.3.18</ecNumber>
    </submittedName>
</protein>
<comment type="caution">
    <text evidence="2">The sequence shown here is derived from an EMBL/GenBank/DDBJ whole genome shotgun (WGS) entry which is preliminary data.</text>
</comment>
<dbReference type="AlphaFoldDB" id="A0A7W6BK84"/>
<dbReference type="SUPFAM" id="SSF52096">
    <property type="entry name" value="ClpP/crotonase"/>
    <property type="match status" value="1"/>
</dbReference>
<dbReference type="Gene3D" id="3.90.226.10">
    <property type="entry name" value="2-enoyl-CoA Hydratase, Chain A, domain 1"/>
    <property type="match status" value="1"/>
</dbReference>